<accession>A0ABU7XUA4</accession>
<evidence type="ECO:0000313" key="5">
    <source>
        <dbReference type="Proteomes" id="UP001337305"/>
    </source>
</evidence>
<keyword evidence="5" id="KW-1185">Reference proteome</keyword>
<name>A0ABU7XUA4_9FLAO</name>
<dbReference type="Proteomes" id="UP001337305">
    <property type="component" value="Unassembled WGS sequence"/>
</dbReference>
<reference evidence="4 5" key="1">
    <citation type="submission" date="2022-09" db="EMBL/GenBank/DDBJ databases">
        <title>Genome sequencing of Flavivirga sp. MEBiC05379.</title>
        <authorList>
            <person name="Oh H.-M."/>
            <person name="Kwon K.K."/>
            <person name="Park M.J."/>
            <person name="Yang S.-H."/>
        </authorList>
    </citation>
    <scope>NUCLEOTIDE SEQUENCE [LARGE SCALE GENOMIC DNA]</scope>
    <source>
        <strain evidence="4 5">MEBiC05379</strain>
    </source>
</reference>
<dbReference type="PANTHER" id="PTHR34580:SF1">
    <property type="entry name" value="PROTEIN PAFC"/>
    <property type="match status" value="1"/>
</dbReference>
<sequence>MEEKEKPRLSRLTAILTQLQSKRIITAKQLAEKHDVSVRTIYRDIRTLEKSGIPIVTEEGKGYSIMEGYHLPPVLFTEDEANALITIEQLAIKNKDLSFVKNVTSAIEKIKAILRYSQKGNADLLADRIYFSGNNNEEKTSSNLMQIQSAITQYKVIAIDYTSSENKRTTREIEPFAIYSIHGDFLLVAFCRLRNDFRHFRIDFIEKLVTESQTFSPHNMTIKEYFEKYVKNQ</sequence>
<keyword evidence="1" id="KW-0805">Transcription regulation</keyword>
<evidence type="ECO:0000256" key="2">
    <source>
        <dbReference type="ARBA" id="ARBA00023163"/>
    </source>
</evidence>
<dbReference type="InterPro" id="IPR013196">
    <property type="entry name" value="HTH_11"/>
</dbReference>
<dbReference type="InterPro" id="IPR036388">
    <property type="entry name" value="WH-like_DNA-bd_sf"/>
</dbReference>
<dbReference type="RefSeq" id="WP_303306609.1">
    <property type="nucleotide sequence ID" value="NZ_JAODOP010000004.1"/>
</dbReference>
<protein>
    <submittedName>
        <fullName evidence="4">YafY family transcriptional regulator</fullName>
    </submittedName>
</protein>
<evidence type="ECO:0000256" key="1">
    <source>
        <dbReference type="ARBA" id="ARBA00023015"/>
    </source>
</evidence>
<comment type="caution">
    <text evidence="4">The sequence shown here is derived from an EMBL/GenBank/DDBJ whole genome shotgun (WGS) entry which is preliminary data.</text>
</comment>
<dbReference type="InterPro" id="IPR036390">
    <property type="entry name" value="WH_DNA-bd_sf"/>
</dbReference>
<gene>
    <name evidence="4" type="ORF">N1F79_14160</name>
</gene>
<organism evidence="4 5">
    <name type="scientific">Flavivirga spongiicola</name>
    <dbReference type="NCBI Taxonomy" id="421621"/>
    <lineage>
        <taxon>Bacteria</taxon>
        <taxon>Pseudomonadati</taxon>
        <taxon>Bacteroidota</taxon>
        <taxon>Flavobacteriia</taxon>
        <taxon>Flavobacteriales</taxon>
        <taxon>Flavobacteriaceae</taxon>
        <taxon>Flavivirga</taxon>
    </lineage>
</organism>
<dbReference type="InterPro" id="IPR001034">
    <property type="entry name" value="DeoR_HTH"/>
</dbReference>
<evidence type="ECO:0000259" key="3">
    <source>
        <dbReference type="PROSITE" id="PS51000"/>
    </source>
</evidence>
<dbReference type="SUPFAM" id="SSF46785">
    <property type="entry name" value="Winged helix' DNA-binding domain"/>
    <property type="match status" value="1"/>
</dbReference>
<dbReference type="PANTHER" id="PTHR34580">
    <property type="match status" value="1"/>
</dbReference>
<dbReference type="Pfam" id="PF13280">
    <property type="entry name" value="WYL"/>
    <property type="match status" value="1"/>
</dbReference>
<proteinExistence type="predicted"/>
<keyword evidence="2" id="KW-0804">Transcription</keyword>
<dbReference type="Gene3D" id="1.10.10.10">
    <property type="entry name" value="Winged helix-like DNA-binding domain superfamily/Winged helix DNA-binding domain"/>
    <property type="match status" value="1"/>
</dbReference>
<dbReference type="PROSITE" id="PS52050">
    <property type="entry name" value="WYL"/>
    <property type="match status" value="1"/>
</dbReference>
<dbReference type="Pfam" id="PF08279">
    <property type="entry name" value="HTH_11"/>
    <property type="match status" value="1"/>
</dbReference>
<dbReference type="EMBL" id="JAODOP010000004">
    <property type="protein sequence ID" value="MEF3834278.1"/>
    <property type="molecule type" value="Genomic_DNA"/>
</dbReference>
<dbReference type="InterPro" id="IPR051534">
    <property type="entry name" value="CBASS_pafABC_assoc_protein"/>
</dbReference>
<feature type="domain" description="HTH deoR-type" evidence="3">
    <location>
        <begin position="8"/>
        <end position="63"/>
    </location>
</feature>
<dbReference type="InterPro" id="IPR026881">
    <property type="entry name" value="WYL_dom"/>
</dbReference>
<dbReference type="PROSITE" id="PS51000">
    <property type="entry name" value="HTH_DEOR_2"/>
    <property type="match status" value="1"/>
</dbReference>
<evidence type="ECO:0000313" key="4">
    <source>
        <dbReference type="EMBL" id="MEF3834278.1"/>
    </source>
</evidence>